<dbReference type="Proteomes" id="UP000637578">
    <property type="component" value="Unassembled WGS sequence"/>
</dbReference>
<dbReference type="AlphaFoldDB" id="A0A8J3CC73"/>
<proteinExistence type="inferred from homology"/>
<dbReference type="Gene3D" id="1.10.10.10">
    <property type="entry name" value="Winged helix-like DNA-binding domain superfamily/Winged helix DNA-binding domain"/>
    <property type="match status" value="1"/>
</dbReference>
<dbReference type="GO" id="GO:0032993">
    <property type="term" value="C:protein-DNA complex"/>
    <property type="evidence" value="ECO:0007669"/>
    <property type="project" value="TreeGrafter"/>
</dbReference>
<dbReference type="InterPro" id="IPR005119">
    <property type="entry name" value="LysR_subst-bd"/>
</dbReference>
<dbReference type="FunFam" id="1.10.10.10:FF:000001">
    <property type="entry name" value="LysR family transcriptional regulator"/>
    <property type="match status" value="1"/>
</dbReference>
<dbReference type="SUPFAM" id="SSF46785">
    <property type="entry name" value="Winged helix' DNA-binding domain"/>
    <property type="match status" value="1"/>
</dbReference>
<organism evidence="6 7">
    <name type="scientific">Longimycelium tulufanense</name>
    <dbReference type="NCBI Taxonomy" id="907463"/>
    <lineage>
        <taxon>Bacteria</taxon>
        <taxon>Bacillati</taxon>
        <taxon>Actinomycetota</taxon>
        <taxon>Actinomycetes</taxon>
        <taxon>Pseudonocardiales</taxon>
        <taxon>Pseudonocardiaceae</taxon>
        <taxon>Longimycelium</taxon>
    </lineage>
</organism>
<evidence type="ECO:0000313" key="7">
    <source>
        <dbReference type="Proteomes" id="UP000637578"/>
    </source>
</evidence>
<dbReference type="RefSeq" id="WP_189055548.1">
    <property type="nucleotide sequence ID" value="NZ_BMMK01000005.1"/>
</dbReference>
<feature type="domain" description="HTH lysR-type" evidence="5">
    <location>
        <begin position="1"/>
        <end position="58"/>
    </location>
</feature>
<evidence type="ECO:0000259" key="5">
    <source>
        <dbReference type="PROSITE" id="PS50931"/>
    </source>
</evidence>
<dbReference type="InterPro" id="IPR000847">
    <property type="entry name" value="LysR_HTH_N"/>
</dbReference>
<dbReference type="EMBL" id="BMMK01000005">
    <property type="protein sequence ID" value="GGM46146.1"/>
    <property type="molecule type" value="Genomic_DNA"/>
</dbReference>
<accession>A0A8J3CC73</accession>
<dbReference type="SUPFAM" id="SSF53850">
    <property type="entry name" value="Periplasmic binding protein-like II"/>
    <property type="match status" value="1"/>
</dbReference>
<sequence>MDSRDIEVFRAVATELSFTRAARMLHLSQPSVSTRIKRLEAGLGVELFRRNTHGVELTSAGRRLWQLAEEHAALWQRIPLEVVGAAGQRPEPFRLRMATATPQVAEVVADTYRTFPHVAVEHLVTGAATGLRMLGQGSLHALLHEDHPAAPLTFPAHIRTATVVIDRPWVALPAGHPLAEREVVLLGDLAEEHWFARPEDVAGDSRFPFLHAVCAQAGFTPEIRYVAEGTDALVDHLQVGHCVALVPPYWQLPGACVVRPTDVSVSCRLFYAWHPNLPPELARWQLARFRSWYRERAESHPAYWRAIRANPDRYRDILDEVSELSAS</sequence>
<dbReference type="PANTHER" id="PTHR30346">
    <property type="entry name" value="TRANSCRIPTIONAL DUAL REGULATOR HCAR-RELATED"/>
    <property type="match status" value="1"/>
</dbReference>
<dbReference type="GO" id="GO:0003700">
    <property type="term" value="F:DNA-binding transcription factor activity"/>
    <property type="evidence" value="ECO:0007669"/>
    <property type="project" value="InterPro"/>
</dbReference>
<evidence type="ECO:0000313" key="6">
    <source>
        <dbReference type="EMBL" id="GGM46146.1"/>
    </source>
</evidence>
<dbReference type="GO" id="GO:0003677">
    <property type="term" value="F:DNA binding"/>
    <property type="evidence" value="ECO:0007669"/>
    <property type="project" value="UniProtKB-KW"/>
</dbReference>
<dbReference type="InterPro" id="IPR036390">
    <property type="entry name" value="WH_DNA-bd_sf"/>
</dbReference>
<comment type="similarity">
    <text evidence="1">Belongs to the LysR transcriptional regulatory family.</text>
</comment>
<evidence type="ECO:0000256" key="4">
    <source>
        <dbReference type="ARBA" id="ARBA00023163"/>
    </source>
</evidence>
<protein>
    <submittedName>
        <fullName evidence="6">LysR family transcriptional regulator</fullName>
    </submittedName>
</protein>
<comment type="caution">
    <text evidence="6">The sequence shown here is derived from an EMBL/GenBank/DDBJ whole genome shotgun (WGS) entry which is preliminary data.</text>
</comment>
<keyword evidence="7" id="KW-1185">Reference proteome</keyword>
<keyword evidence="3" id="KW-0238">DNA-binding</keyword>
<evidence type="ECO:0000256" key="1">
    <source>
        <dbReference type="ARBA" id="ARBA00009437"/>
    </source>
</evidence>
<evidence type="ECO:0000256" key="3">
    <source>
        <dbReference type="ARBA" id="ARBA00023125"/>
    </source>
</evidence>
<dbReference type="InterPro" id="IPR036388">
    <property type="entry name" value="WH-like_DNA-bd_sf"/>
</dbReference>
<dbReference type="PRINTS" id="PR00039">
    <property type="entry name" value="HTHLYSR"/>
</dbReference>
<reference evidence="6" key="1">
    <citation type="journal article" date="2014" name="Int. J. Syst. Evol. Microbiol.">
        <title>Complete genome sequence of Corynebacterium casei LMG S-19264T (=DSM 44701T), isolated from a smear-ripened cheese.</title>
        <authorList>
            <consortium name="US DOE Joint Genome Institute (JGI-PGF)"/>
            <person name="Walter F."/>
            <person name="Albersmeier A."/>
            <person name="Kalinowski J."/>
            <person name="Ruckert C."/>
        </authorList>
    </citation>
    <scope>NUCLEOTIDE SEQUENCE</scope>
    <source>
        <strain evidence="6">CGMCC 4.5737</strain>
    </source>
</reference>
<keyword evidence="4" id="KW-0804">Transcription</keyword>
<name>A0A8J3CC73_9PSEU</name>
<dbReference type="PANTHER" id="PTHR30346:SF28">
    <property type="entry name" value="HTH-TYPE TRANSCRIPTIONAL REGULATOR CYNR"/>
    <property type="match status" value="1"/>
</dbReference>
<dbReference type="PROSITE" id="PS50931">
    <property type="entry name" value="HTH_LYSR"/>
    <property type="match status" value="1"/>
</dbReference>
<dbReference type="Pfam" id="PF03466">
    <property type="entry name" value="LysR_substrate"/>
    <property type="match status" value="1"/>
</dbReference>
<dbReference type="Pfam" id="PF00126">
    <property type="entry name" value="HTH_1"/>
    <property type="match status" value="1"/>
</dbReference>
<gene>
    <name evidence="6" type="ORF">GCM10012275_16450</name>
</gene>
<reference evidence="6" key="2">
    <citation type="submission" date="2020-09" db="EMBL/GenBank/DDBJ databases">
        <authorList>
            <person name="Sun Q."/>
            <person name="Zhou Y."/>
        </authorList>
    </citation>
    <scope>NUCLEOTIDE SEQUENCE</scope>
    <source>
        <strain evidence="6">CGMCC 4.5737</strain>
    </source>
</reference>
<evidence type="ECO:0000256" key="2">
    <source>
        <dbReference type="ARBA" id="ARBA00023015"/>
    </source>
</evidence>
<keyword evidence="2" id="KW-0805">Transcription regulation</keyword>
<dbReference type="Gene3D" id="3.40.190.10">
    <property type="entry name" value="Periplasmic binding protein-like II"/>
    <property type="match status" value="2"/>
</dbReference>